<feature type="domain" description="Galactokinase N-terminal" evidence="14">
    <location>
        <begin position="39"/>
        <end position="91"/>
    </location>
</feature>
<keyword evidence="16" id="KW-1185">Reference proteome</keyword>
<dbReference type="PANTHER" id="PTHR10457:SF7">
    <property type="entry name" value="GALACTOKINASE-RELATED"/>
    <property type="match status" value="1"/>
</dbReference>
<keyword evidence="10" id="KW-0119">Carbohydrate metabolism</keyword>
<evidence type="ECO:0000313" key="16">
    <source>
        <dbReference type="Proteomes" id="UP000009236"/>
    </source>
</evidence>
<evidence type="ECO:0000259" key="12">
    <source>
        <dbReference type="Pfam" id="PF00288"/>
    </source>
</evidence>
<evidence type="ECO:0000256" key="2">
    <source>
        <dbReference type="ARBA" id="ARBA00022490"/>
    </source>
</evidence>
<evidence type="ECO:0000256" key="8">
    <source>
        <dbReference type="ARBA" id="ARBA00022842"/>
    </source>
</evidence>
<dbReference type="STRING" id="743718.Isova_0810"/>
<dbReference type="GO" id="GO:0005524">
    <property type="term" value="F:ATP binding"/>
    <property type="evidence" value="ECO:0007669"/>
    <property type="project" value="UniProtKB-UniRule"/>
</dbReference>
<proteinExistence type="inferred from homology"/>
<dbReference type="GO" id="GO:0004335">
    <property type="term" value="F:galactokinase activity"/>
    <property type="evidence" value="ECO:0007669"/>
    <property type="project" value="UniProtKB-UniRule"/>
</dbReference>
<keyword evidence="3 15" id="KW-0808">Transferase</keyword>
<dbReference type="InterPro" id="IPR019539">
    <property type="entry name" value="GalKase_N"/>
</dbReference>
<dbReference type="KEGG" id="iva:Isova_0810"/>
<dbReference type="NCBIfam" id="TIGR00131">
    <property type="entry name" value="gal_kin"/>
    <property type="match status" value="1"/>
</dbReference>
<dbReference type="HOGENOM" id="CLU_017814_2_1_11"/>
<name>F6FX93_ISOV2</name>
<keyword evidence="6 15" id="KW-0418">Kinase</keyword>
<evidence type="ECO:0000256" key="9">
    <source>
        <dbReference type="ARBA" id="ARBA00023144"/>
    </source>
</evidence>
<keyword evidence="8" id="KW-0460">Magnesium</keyword>
<keyword evidence="5" id="KW-0547">Nucleotide-binding</keyword>
<dbReference type="InterPro" id="IPR036554">
    <property type="entry name" value="GHMP_kinase_C_sf"/>
</dbReference>
<accession>F6FX93</accession>
<evidence type="ECO:0000256" key="6">
    <source>
        <dbReference type="ARBA" id="ARBA00022777"/>
    </source>
</evidence>
<evidence type="ECO:0000256" key="5">
    <source>
        <dbReference type="ARBA" id="ARBA00022741"/>
    </source>
</evidence>
<dbReference type="SUPFAM" id="SSF55060">
    <property type="entry name" value="GHMP Kinase, C-terminal domain"/>
    <property type="match status" value="1"/>
</dbReference>
<evidence type="ECO:0000256" key="10">
    <source>
        <dbReference type="ARBA" id="ARBA00023277"/>
    </source>
</evidence>
<dbReference type="PIRSF" id="PIRSF000530">
    <property type="entry name" value="Galactokinase"/>
    <property type="match status" value="1"/>
</dbReference>
<comment type="similarity">
    <text evidence="1">Belongs to the GHMP kinase family. GalK subfamily.</text>
</comment>
<keyword evidence="4" id="KW-0479">Metal-binding</keyword>
<keyword evidence="9" id="KW-0299">Galactose metabolism</keyword>
<dbReference type="eggNOG" id="COG0153">
    <property type="taxonomic scope" value="Bacteria"/>
</dbReference>
<dbReference type="Gene3D" id="3.30.70.890">
    <property type="entry name" value="GHMP kinase, C-terminal domain"/>
    <property type="match status" value="1"/>
</dbReference>
<keyword evidence="2" id="KW-0963">Cytoplasm</keyword>
<evidence type="ECO:0000259" key="14">
    <source>
        <dbReference type="Pfam" id="PF10509"/>
    </source>
</evidence>
<dbReference type="Pfam" id="PF10509">
    <property type="entry name" value="GalKase_gal_bdg"/>
    <property type="match status" value="1"/>
</dbReference>
<dbReference type="GO" id="GO:0046872">
    <property type="term" value="F:metal ion binding"/>
    <property type="evidence" value="ECO:0007669"/>
    <property type="project" value="UniProtKB-KW"/>
</dbReference>
<evidence type="ECO:0000256" key="3">
    <source>
        <dbReference type="ARBA" id="ARBA00022679"/>
    </source>
</evidence>
<evidence type="ECO:0000256" key="4">
    <source>
        <dbReference type="ARBA" id="ARBA00022723"/>
    </source>
</evidence>
<evidence type="ECO:0000256" key="11">
    <source>
        <dbReference type="NCBIfam" id="TIGR00131"/>
    </source>
</evidence>
<evidence type="ECO:0000256" key="1">
    <source>
        <dbReference type="ARBA" id="ARBA00006566"/>
    </source>
</evidence>
<dbReference type="PROSITE" id="PS00627">
    <property type="entry name" value="GHMP_KINASES_ATP"/>
    <property type="match status" value="1"/>
</dbReference>
<dbReference type="AlphaFoldDB" id="F6FX93"/>
<dbReference type="PANTHER" id="PTHR10457">
    <property type="entry name" value="MEVALONATE KINASE/GALACTOKINASE"/>
    <property type="match status" value="1"/>
</dbReference>
<feature type="domain" description="GHMP kinase N-terminal" evidence="12">
    <location>
        <begin position="127"/>
        <end position="216"/>
    </location>
</feature>
<dbReference type="SUPFAM" id="SSF54211">
    <property type="entry name" value="Ribosomal protein S5 domain 2-like"/>
    <property type="match status" value="1"/>
</dbReference>
<dbReference type="GO" id="GO:0006012">
    <property type="term" value="P:galactose metabolic process"/>
    <property type="evidence" value="ECO:0007669"/>
    <property type="project" value="UniProtKB-UniRule"/>
</dbReference>
<dbReference type="InterPro" id="IPR020568">
    <property type="entry name" value="Ribosomal_Su5_D2-typ_SF"/>
</dbReference>
<dbReference type="FunFam" id="3.30.70.890:FF:000001">
    <property type="entry name" value="Galactokinase"/>
    <property type="match status" value="1"/>
</dbReference>
<gene>
    <name evidence="15" type="ordered locus">Isova_0810</name>
</gene>
<dbReference type="InterPro" id="IPR013750">
    <property type="entry name" value="GHMP_kinase_C_dom"/>
</dbReference>
<dbReference type="InterPro" id="IPR006203">
    <property type="entry name" value="GHMP_knse_ATP-bd_CS"/>
</dbReference>
<dbReference type="InterPro" id="IPR006206">
    <property type="entry name" value="Mevalonate/galactokinase"/>
</dbReference>
<evidence type="ECO:0000313" key="15">
    <source>
        <dbReference type="EMBL" id="AEG43596.1"/>
    </source>
</evidence>
<dbReference type="Gene3D" id="3.30.230.10">
    <property type="match status" value="1"/>
</dbReference>
<dbReference type="GO" id="GO:0005829">
    <property type="term" value="C:cytosol"/>
    <property type="evidence" value="ECO:0007669"/>
    <property type="project" value="TreeGrafter"/>
</dbReference>
<dbReference type="Proteomes" id="UP000009236">
    <property type="component" value="Chromosome"/>
</dbReference>
<protein>
    <recommendedName>
        <fullName evidence="11">Galactokinase</fullName>
        <ecNumber evidence="11">2.7.1.6</ecNumber>
    </recommendedName>
</protein>
<reference evidence="15 16" key="1">
    <citation type="submission" date="2011-05" db="EMBL/GenBank/DDBJ databases">
        <title>Complete sequence of Isoptericola variabilis 225.</title>
        <authorList>
            <consortium name="US DOE Joint Genome Institute"/>
            <person name="Lucas S."/>
            <person name="Han J."/>
            <person name="Lapidus A."/>
            <person name="Cheng J.-F."/>
            <person name="Goodwin L."/>
            <person name="Pitluck S."/>
            <person name="Peters L."/>
            <person name="Mikhailova N."/>
            <person name="Zeytun A."/>
            <person name="Han C."/>
            <person name="Tapia R."/>
            <person name="Land M."/>
            <person name="Hauser L."/>
            <person name="Kyrpides N."/>
            <person name="Ivanova N."/>
            <person name="Pagani I."/>
            <person name="Siebers A."/>
            <person name="Allgaier M."/>
            <person name="Thelen M."/>
            <person name="Hugenholtz P."/>
            <person name="Gladden J."/>
            <person name="Woyke T."/>
        </authorList>
    </citation>
    <scope>NUCLEOTIDE SEQUENCE [LARGE SCALE GENOMIC DNA]</scope>
    <source>
        <strain evidence="16">225</strain>
    </source>
</reference>
<sequence>MRADVRGHRPVHGILSAMTSPDWLESWPADEGARRVRALFADAFGASDDGAPDGVWSAPGRVNLIGEHTDYNGGLALPIALPHRTYVALRRRDDDVVRLASAQAPGETWTARLSEVAPGAVSGWGAYVAGVAWALRRAGHQVPGFDAVVDSCVPFGAGLSSSAALECAVAVALDDVAGLGLADDDAGRAELAAACVRAENEIAGAPTGGMDQAASLRCTEGHALLLDCRPGLSPLESATRVPFDLEAAGLALLVVDTRAEHALVDGQYAARRAACEKAAALLGLDSLRDVPAEGLPEALDALAEHDPDGVLRRRVQHVVTEIARTAEFAELVRAGKVDEVGPLMLASHTSLRVDYEVSARELDLVVEAATSAGALGARMTGGGFGGSAIALVRAGDVDAVVAAVQQAFDDAGLRAPGFLLAPPSAPAA</sequence>
<dbReference type="Pfam" id="PF08544">
    <property type="entry name" value="GHMP_kinases_C"/>
    <property type="match status" value="1"/>
</dbReference>
<dbReference type="InterPro" id="IPR000705">
    <property type="entry name" value="Galactokinase"/>
</dbReference>
<dbReference type="FunFam" id="3.30.230.10:FF:000017">
    <property type="entry name" value="Galactokinase"/>
    <property type="match status" value="1"/>
</dbReference>
<evidence type="ECO:0000256" key="7">
    <source>
        <dbReference type="ARBA" id="ARBA00022840"/>
    </source>
</evidence>
<dbReference type="Pfam" id="PF00288">
    <property type="entry name" value="GHMP_kinases_N"/>
    <property type="match status" value="1"/>
</dbReference>
<keyword evidence="7" id="KW-0067">ATP-binding</keyword>
<dbReference type="InterPro" id="IPR019741">
    <property type="entry name" value="Galactokinase_CS"/>
</dbReference>
<evidence type="ECO:0000259" key="13">
    <source>
        <dbReference type="Pfam" id="PF08544"/>
    </source>
</evidence>
<dbReference type="EC" id="2.7.1.6" evidence="11"/>
<dbReference type="InterPro" id="IPR006204">
    <property type="entry name" value="GHMP_kinase_N_dom"/>
</dbReference>
<dbReference type="PROSITE" id="PS00106">
    <property type="entry name" value="GALACTOKINASE"/>
    <property type="match status" value="1"/>
</dbReference>
<organism evidence="16">
    <name type="scientific">Isoptericola variabilis (strain 225)</name>
    <dbReference type="NCBI Taxonomy" id="743718"/>
    <lineage>
        <taxon>Bacteria</taxon>
        <taxon>Bacillati</taxon>
        <taxon>Actinomycetota</taxon>
        <taxon>Actinomycetes</taxon>
        <taxon>Micrococcales</taxon>
        <taxon>Promicromonosporaceae</taxon>
        <taxon>Isoptericola</taxon>
    </lineage>
</organism>
<dbReference type="InterPro" id="IPR014721">
    <property type="entry name" value="Ribsml_uS5_D2-typ_fold_subgr"/>
</dbReference>
<dbReference type="EMBL" id="CP002810">
    <property type="protein sequence ID" value="AEG43596.1"/>
    <property type="molecule type" value="Genomic_DNA"/>
</dbReference>
<dbReference type="PRINTS" id="PR00473">
    <property type="entry name" value="GALCTOKINASE"/>
</dbReference>
<feature type="domain" description="GHMP kinase C-terminal" evidence="13">
    <location>
        <begin position="329"/>
        <end position="409"/>
    </location>
</feature>
<dbReference type="PRINTS" id="PR00959">
    <property type="entry name" value="MEVGALKINASE"/>
</dbReference>